<organism evidence="3 4">
    <name type="scientific">Saccharothrix xinjiangensis</name>
    <dbReference type="NCBI Taxonomy" id="204798"/>
    <lineage>
        <taxon>Bacteria</taxon>
        <taxon>Bacillati</taxon>
        <taxon>Actinomycetota</taxon>
        <taxon>Actinomycetes</taxon>
        <taxon>Pseudonocardiales</taxon>
        <taxon>Pseudonocardiaceae</taxon>
        <taxon>Saccharothrix</taxon>
    </lineage>
</organism>
<protein>
    <submittedName>
        <fullName evidence="3">DUF397 domain-containing protein</fullName>
    </submittedName>
</protein>
<accession>A0ABV9XVB6</accession>
<reference evidence="4" key="1">
    <citation type="journal article" date="2019" name="Int. J. Syst. Evol. Microbiol.">
        <title>The Global Catalogue of Microorganisms (GCM) 10K type strain sequencing project: providing services to taxonomists for standard genome sequencing and annotation.</title>
        <authorList>
            <consortium name="The Broad Institute Genomics Platform"/>
            <consortium name="The Broad Institute Genome Sequencing Center for Infectious Disease"/>
            <person name="Wu L."/>
            <person name="Ma J."/>
        </authorList>
    </citation>
    <scope>NUCLEOTIDE SEQUENCE [LARGE SCALE GENOMIC DNA]</scope>
    <source>
        <strain evidence="4">KCTC 12848</strain>
    </source>
</reference>
<dbReference type="InterPro" id="IPR043917">
    <property type="entry name" value="DUF5753"/>
</dbReference>
<dbReference type="Pfam" id="PF19054">
    <property type="entry name" value="DUF5753"/>
    <property type="match status" value="1"/>
</dbReference>
<dbReference type="Proteomes" id="UP001595833">
    <property type="component" value="Unassembled WGS sequence"/>
</dbReference>
<gene>
    <name evidence="3" type="ORF">ACFPFM_05075</name>
</gene>
<feature type="domain" description="DUF5753" evidence="2">
    <location>
        <begin position="100"/>
        <end position="266"/>
    </location>
</feature>
<name>A0ABV9XVB6_9PSEU</name>
<keyword evidence="4" id="KW-1185">Reference proteome</keyword>
<evidence type="ECO:0000259" key="1">
    <source>
        <dbReference type="Pfam" id="PF04149"/>
    </source>
</evidence>
<proteinExistence type="predicted"/>
<feature type="domain" description="DUF397" evidence="1">
    <location>
        <begin position="302"/>
        <end position="356"/>
    </location>
</feature>
<evidence type="ECO:0000259" key="2">
    <source>
        <dbReference type="Pfam" id="PF19054"/>
    </source>
</evidence>
<evidence type="ECO:0000313" key="3">
    <source>
        <dbReference type="EMBL" id="MFC5053129.1"/>
    </source>
</evidence>
<evidence type="ECO:0000313" key="4">
    <source>
        <dbReference type="Proteomes" id="UP001595833"/>
    </source>
</evidence>
<sequence>MVEPLDPYGARLEFAKLARRLREAAGLAPGRAEAEMISTTGGYASVLSKIETAQIAPKTAHVTWMLTRYQPSADDAGRLVELADQSAGRARPVAAGVQSREYLARERRATAIWMIYNEIPGLLQTFEFAFATLAKSPLVDLNDVEALARDREQRGERIFRPDGPEVSIVLGEAALDRMDGEPDIAAHQIERLRDVAELERVRFRVIPSSAGAVTGLSNPFTLLHAEPDEWLAFVGHIARNDYIKRDVSRFRLVFDDAWEKAADAGVSEGRTREILEARIADLKQRQGEGTMPGRATSRSGYRWRKSSYTNGGNDPQCVECGFEPTRETVAVGDTKHRGPVLVFPAKSFRAFVDGLRDG</sequence>
<comment type="caution">
    <text evidence="3">The sequence shown here is derived from an EMBL/GenBank/DDBJ whole genome shotgun (WGS) entry which is preliminary data.</text>
</comment>
<dbReference type="RefSeq" id="WP_344041435.1">
    <property type="nucleotide sequence ID" value="NZ_BAAAKE010000028.1"/>
</dbReference>
<dbReference type="EMBL" id="JBHSJB010000005">
    <property type="protein sequence ID" value="MFC5053129.1"/>
    <property type="molecule type" value="Genomic_DNA"/>
</dbReference>
<dbReference type="Pfam" id="PF04149">
    <property type="entry name" value="DUF397"/>
    <property type="match status" value="1"/>
</dbReference>
<dbReference type="InterPro" id="IPR007278">
    <property type="entry name" value="DUF397"/>
</dbReference>